<gene>
    <name evidence="2" type="ORF">PPENT_87.1.T0690120</name>
</gene>
<feature type="region of interest" description="Disordered" evidence="1">
    <location>
        <begin position="648"/>
        <end position="701"/>
    </location>
</feature>
<sequence>MNNQQTISNNSKQEQQPEEESYDEEDDEDLQEYTQTTNLKQLFNNQDSFMQQINILNEQATVKIKQQKHKEALKLLQQSEQMLEFAASCGRVIDRNLIIIILYNQACAYQWYSYLYYYSQWILDKCSKYLDGVIYNMEIGIKEDEQDLQTLSNVQEKQAQLIKRQAFLVKAYLQYTAILSQLGKHKQALLNSQKAAQTMRELFKIANSFCQQWLQINGSQGTATTTSQSNVSVRNESSHNLDKKKKSQTYQLKDEIEFGRFVIDNAQDVLKDMIKQEDMSSIRLDQKQLLKETKRQLYNWRNKPDNNEKSNRKELKLVTQNEEYQSLLGIQNLAEWIKNFNIGSIMHMAPQIYEDFTQFGEMIFELAKRQLLEKVIYLSISYFTIATELRFVELEKAKKHGVKDDKIDTEEFKLSELYHLKSIEIACRHITYQSPYISHLITSYHKHYNMNLDVIREESLQSTASEKIIEEQQQSNVKGKMLQIQINKEITNTKFEKQDQSPKLTGNFIKSFLNSRSPPKQSQQQSVKNLISETVKIQTNLLEQMINKKRGSDSSPTNQRNSIKQQNQADFDFSIYLKKQSNPCNSSNLNTDTTQDIINSVMTIQLQPYKNNNIKNNLNNMIKQSSPTNNTQLKTLLSDACRTERQVMTEQQNSYTPISYRVNNRSPDSSYLNAQKQRQQQLHQNKTPQNRPRTNTEQQYLQPSFQLKLETIQQLLRNKAINNPKIK</sequence>
<proteinExistence type="predicted"/>
<keyword evidence="3" id="KW-1185">Reference proteome</keyword>
<evidence type="ECO:0000256" key="1">
    <source>
        <dbReference type="SAM" id="MobiDB-lite"/>
    </source>
</evidence>
<organism evidence="2 3">
    <name type="scientific">Paramecium pentaurelia</name>
    <dbReference type="NCBI Taxonomy" id="43138"/>
    <lineage>
        <taxon>Eukaryota</taxon>
        <taxon>Sar</taxon>
        <taxon>Alveolata</taxon>
        <taxon>Ciliophora</taxon>
        <taxon>Intramacronucleata</taxon>
        <taxon>Oligohymenophorea</taxon>
        <taxon>Peniculida</taxon>
        <taxon>Parameciidae</taxon>
        <taxon>Paramecium</taxon>
    </lineage>
</organism>
<protein>
    <submittedName>
        <fullName evidence="2">Uncharacterized protein</fullName>
    </submittedName>
</protein>
<dbReference type="OrthoDB" id="294535at2759"/>
<name>A0A8S1VQI3_9CILI</name>
<feature type="compositionally biased region" description="Polar residues" evidence="1">
    <location>
        <begin position="685"/>
        <end position="701"/>
    </location>
</feature>
<reference evidence="2" key="1">
    <citation type="submission" date="2021-01" db="EMBL/GenBank/DDBJ databases">
        <authorList>
            <consortium name="Genoscope - CEA"/>
            <person name="William W."/>
        </authorList>
    </citation>
    <scope>NUCLEOTIDE SEQUENCE</scope>
</reference>
<feature type="compositionally biased region" description="Polar residues" evidence="1">
    <location>
        <begin position="1"/>
        <end position="12"/>
    </location>
</feature>
<accession>A0A8S1VQI3</accession>
<feature type="compositionally biased region" description="Low complexity" evidence="1">
    <location>
        <begin position="675"/>
        <end position="684"/>
    </location>
</feature>
<feature type="region of interest" description="Disordered" evidence="1">
    <location>
        <begin position="1"/>
        <end position="31"/>
    </location>
</feature>
<dbReference type="Proteomes" id="UP000689195">
    <property type="component" value="Unassembled WGS sequence"/>
</dbReference>
<evidence type="ECO:0000313" key="2">
    <source>
        <dbReference type="EMBL" id="CAD8178315.1"/>
    </source>
</evidence>
<feature type="region of interest" description="Disordered" evidence="1">
    <location>
        <begin position="223"/>
        <end position="246"/>
    </location>
</feature>
<feature type="compositionally biased region" description="Acidic residues" evidence="1">
    <location>
        <begin position="16"/>
        <end position="31"/>
    </location>
</feature>
<evidence type="ECO:0000313" key="3">
    <source>
        <dbReference type="Proteomes" id="UP000689195"/>
    </source>
</evidence>
<comment type="caution">
    <text evidence="2">The sequence shown here is derived from an EMBL/GenBank/DDBJ whole genome shotgun (WGS) entry which is preliminary data.</text>
</comment>
<dbReference type="EMBL" id="CAJJDO010000069">
    <property type="protein sequence ID" value="CAD8178315.1"/>
    <property type="molecule type" value="Genomic_DNA"/>
</dbReference>
<feature type="compositionally biased region" description="Polar residues" evidence="1">
    <location>
        <begin position="648"/>
        <end position="674"/>
    </location>
</feature>
<dbReference type="AlphaFoldDB" id="A0A8S1VQI3"/>